<organism evidence="1 2">
    <name type="scientific">Thauera phenylacetica B4P</name>
    <dbReference type="NCBI Taxonomy" id="1234382"/>
    <lineage>
        <taxon>Bacteria</taxon>
        <taxon>Pseudomonadati</taxon>
        <taxon>Pseudomonadota</taxon>
        <taxon>Betaproteobacteria</taxon>
        <taxon>Rhodocyclales</taxon>
        <taxon>Zoogloeaceae</taxon>
        <taxon>Thauera</taxon>
    </lineage>
</organism>
<feature type="non-terminal residue" evidence="1">
    <location>
        <position position="313"/>
    </location>
</feature>
<accession>N6YUU1</accession>
<keyword evidence="2" id="KW-1185">Reference proteome</keyword>
<sequence length="313" mass="32210">MLMLAAAVPVAGAAVFRVLAARVGEIAGPGFAVHELRVRLDAPAQGGELDIGRLRIGAREWRALTLRCGRLRIDAGGLACTAARVEQGGRRLPFEADLDANLEVALGAGPARIALRLAGGGRIEAGLEADGRLRARLHRLTPAAAAALLEPWLGELAADLRAFKATGVLDAELDYRPADAGAATASLRGRLAAGGFGSADGLLAAEGVAAGFTLEARSTGAAWSWSAQLDWDAGAAYLHPLLVEAGPRLRARGSFDGRRIALERAELELDGLAAASARGVIDTAAGTLDALAIELVGADLARIGPRWLAPLLA</sequence>
<evidence type="ECO:0008006" key="3">
    <source>
        <dbReference type="Google" id="ProtNLM"/>
    </source>
</evidence>
<proteinExistence type="predicted"/>
<name>N6YUU1_9RHOO</name>
<evidence type="ECO:0000313" key="1">
    <source>
        <dbReference type="EMBL" id="ENO95310.1"/>
    </source>
</evidence>
<reference evidence="1 2" key="1">
    <citation type="submission" date="2012-09" db="EMBL/GenBank/DDBJ databases">
        <title>Draft Genome Sequences of 6 Strains from Genus Thauera.</title>
        <authorList>
            <person name="Liu B."/>
            <person name="Shapleigh J.P."/>
            <person name="Frostegard A.H."/>
        </authorList>
    </citation>
    <scope>NUCLEOTIDE SEQUENCE [LARGE SCALE GENOMIC DNA]</scope>
    <source>
        <strain evidence="1 2">B4P</strain>
    </source>
</reference>
<dbReference type="AlphaFoldDB" id="N6YUU1"/>
<comment type="caution">
    <text evidence="1">The sequence shown here is derived from an EMBL/GenBank/DDBJ whole genome shotgun (WGS) entry which is preliminary data.</text>
</comment>
<protein>
    <recommendedName>
        <fullName evidence="3">AsmA family protein</fullName>
    </recommendedName>
</protein>
<gene>
    <name evidence="1" type="ORF">C667_19630</name>
</gene>
<dbReference type="EMBL" id="AMXF01000238">
    <property type="protein sequence ID" value="ENO95310.1"/>
    <property type="molecule type" value="Genomic_DNA"/>
</dbReference>
<evidence type="ECO:0000313" key="2">
    <source>
        <dbReference type="Proteomes" id="UP000013047"/>
    </source>
</evidence>
<dbReference type="Proteomes" id="UP000013047">
    <property type="component" value="Unassembled WGS sequence"/>
</dbReference>